<keyword evidence="2" id="KW-1185">Reference proteome</keyword>
<gene>
    <name evidence="1" type="ORF">DILT_LOCUS2670</name>
</gene>
<dbReference type="AlphaFoldDB" id="A0A3P6SSQ5"/>
<proteinExistence type="predicted"/>
<reference evidence="1 2" key="1">
    <citation type="submission" date="2018-11" db="EMBL/GenBank/DDBJ databases">
        <authorList>
            <consortium name="Pathogen Informatics"/>
        </authorList>
    </citation>
    <scope>NUCLEOTIDE SEQUENCE [LARGE SCALE GENOMIC DNA]</scope>
</reference>
<dbReference type="EMBL" id="UYRU01042440">
    <property type="protein sequence ID" value="VDK75497.1"/>
    <property type="molecule type" value="Genomic_DNA"/>
</dbReference>
<organism evidence="1 2">
    <name type="scientific">Dibothriocephalus latus</name>
    <name type="common">Fish tapeworm</name>
    <name type="synonym">Diphyllobothrium latum</name>
    <dbReference type="NCBI Taxonomy" id="60516"/>
    <lineage>
        <taxon>Eukaryota</taxon>
        <taxon>Metazoa</taxon>
        <taxon>Spiralia</taxon>
        <taxon>Lophotrochozoa</taxon>
        <taxon>Platyhelminthes</taxon>
        <taxon>Cestoda</taxon>
        <taxon>Eucestoda</taxon>
        <taxon>Diphyllobothriidea</taxon>
        <taxon>Diphyllobothriidae</taxon>
        <taxon>Dibothriocephalus</taxon>
    </lineage>
</organism>
<evidence type="ECO:0000313" key="1">
    <source>
        <dbReference type="EMBL" id="VDK75497.1"/>
    </source>
</evidence>
<name>A0A3P6SSQ5_DIBLA</name>
<dbReference type="Proteomes" id="UP000281553">
    <property type="component" value="Unassembled WGS sequence"/>
</dbReference>
<sequence>MTVTSAAVRWEDVGRVATAMNTFSSFQPTLAQAQQFTAMLSYADDQDDNSEMGSDTKDTDSLHFFRIHCSQWERIDTNIRVFCEKLTSVSYPMGRAMERTWIAIVKEYICATAYRERCSHFTTSHYPSFLILDIDILVLVSICNKFITSWRKKQATNVII</sequence>
<protein>
    <submittedName>
        <fullName evidence="1">Uncharacterized protein</fullName>
    </submittedName>
</protein>
<evidence type="ECO:0000313" key="2">
    <source>
        <dbReference type="Proteomes" id="UP000281553"/>
    </source>
</evidence>
<accession>A0A3P6SSQ5</accession>